<dbReference type="OrthoDB" id="9800966at2"/>
<keyword evidence="2" id="KW-1185">Reference proteome</keyword>
<dbReference type="AlphaFoldDB" id="A0A5M7B9H7"/>
<dbReference type="Gene3D" id="1.10.10.10">
    <property type="entry name" value="Winged helix-like DNA-binding domain superfamily/Winged helix DNA-binding domain"/>
    <property type="match status" value="1"/>
</dbReference>
<dbReference type="InterPro" id="IPR036388">
    <property type="entry name" value="WH-like_DNA-bd_sf"/>
</dbReference>
<gene>
    <name evidence="1" type="ORF">F1721_31810</name>
</gene>
<dbReference type="EMBL" id="VWPH01000019">
    <property type="protein sequence ID" value="KAA5826069.1"/>
    <property type="molecule type" value="Genomic_DNA"/>
</dbReference>
<proteinExistence type="predicted"/>
<protein>
    <recommendedName>
        <fullName evidence="3">Helix-turn-helix transcriptional regulator</fullName>
    </recommendedName>
</protein>
<reference evidence="1 2" key="1">
    <citation type="submission" date="2019-09" db="EMBL/GenBank/DDBJ databases">
        <title>Draft genome sequence of the thermophilic Saccharopolyspora hirsuta VKM Ac-666T.</title>
        <authorList>
            <person name="Lobastova T.G."/>
            <person name="Fokina V."/>
            <person name="Bragin E.Y."/>
            <person name="Shtratnikova V.Y."/>
            <person name="Starodumova I.P."/>
            <person name="Tarlachkov S.V."/>
            <person name="Donova M.V."/>
        </authorList>
    </citation>
    <scope>NUCLEOTIDE SEQUENCE [LARGE SCALE GENOMIC DNA]</scope>
    <source>
        <strain evidence="1 2">VKM Ac-666</strain>
    </source>
</reference>
<organism evidence="1 2">
    <name type="scientific">Saccharopolyspora hirsuta</name>
    <dbReference type="NCBI Taxonomy" id="1837"/>
    <lineage>
        <taxon>Bacteria</taxon>
        <taxon>Bacillati</taxon>
        <taxon>Actinomycetota</taxon>
        <taxon>Actinomycetes</taxon>
        <taxon>Pseudonocardiales</taxon>
        <taxon>Pseudonocardiaceae</taxon>
        <taxon>Saccharopolyspora</taxon>
    </lineage>
</organism>
<evidence type="ECO:0008006" key="3">
    <source>
        <dbReference type="Google" id="ProtNLM"/>
    </source>
</evidence>
<dbReference type="Proteomes" id="UP000323946">
    <property type="component" value="Unassembled WGS sequence"/>
</dbReference>
<comment type="caution">
    <text evidence="1">The sequence shown here is derived from an EMBL/GenBank/DDBJ whole genome shotgun (WGS) entry which is preliminary data.</text>
</comment>
<evidence type="ECO:0000313" key="1">
    <source>
        <dbReference type="EMBL" id="KAA5826069.1"/>
    </source>
</evidence>
<accession>A0A5M7B9H7</accession>
<sequence>MRNGVRTLLRTHDQLAEQGLSLGREEAGRQHTGVPRCAGLHAWRSPASLLPRSARTALERDARGADGAPTVSPSAEYSLSELGRGLLVPLSAVADWADQHGSEIDARAGSAGLISQTD</sequence>
<evidence type="ECO:0000313" key="2">
    <source>
        <dbReference type="Proteomes" id="UP000323946"/>
    </source>
</evidence>
<name>A0A5M7B9H7_SACHI</name>